<organism evidence="2 3">
    <name type="scientific">Chitinophaga flava</name>
    <dbReference type="NCBI Taxonomy" id="2259036"/>
    <lineage>
        <taxon>Bacteria</taxon>
        <taxon>Pseudomonadati</taxon>
        <taxon>Bacteroidota</taxon>
        <taxon>Chitinophagia</taxon>
        <taxon>Chitinophagales</taxon>
        <taxon>Chitinophagaceae</taxon>
        <taxon>Chitinophaga</taxon>
    </lineage>
</organism>
<accession>A0A365XZC7</accession>
<dbReference type="EMBL" id="QFFJ01000001">
    <property type="protein sequence ID" value="RBL91729.1"/>
    <property type="molecule type" value="Genomic_DNA"/>
</dbReference>
<keyword evidence="1" id="KW-1133">Transmembrane helix</keyword>
<sequence>MIYCNKRSKKTIAFFLLSILAYQIGFPIAAYALTAGPTSPETSSFEPVDTTDMVNLQSGDFNYNMPLVEVPGPEGNFPLSLSYHAGITTNEEASWVGLGWTLNPGAINRSENGYADDDNASDQFARMYWSGTEGRTVGLGLGVALRSANVSLGLGVTFTNNNKGFSVDFDGLTVGLSQSFRTMGGNNASIGLNTNLKTLKTSTRLSTTMGGAGSLGIDLSSAGASASFSLPGQQVTANLFSGMTGNEGMQTQTSSWAFNVPLFGGLFNIGLSSSYYRTWQDYSSNTKSYGSLFLPEGAATGTLSNQAFDTYHMFDLSNGISMFRLPEPSFHAGPGLPDYDLYMVNAQGLNGSIRPYQLQGYAIGGNRVAADNVTIKFVSNYTGLYGQLAPGMSYKVPETYKSNVFVRPSFRFINDFSNSYTQNLNNFVTNSLYAPFDQNPLTGDGIVPGYDPASLRVEGSRHIEYFTESQIMDGSAKSKGFIDVAPENSLGLVRYASSRIGGFSITNEKGITYHYGLPAYTNDGVTYSRNVKKEGDTEERWSKQVRHSLYAYTWLLTSITGPDFVDRDGNGVANEGDYGYWVNLGYGKWTGAYNWRTPATGFTKDVDAEFESYSQGNKELYYLNTINTRTHTAIFEKDIRQDGKGVDSTYAHAGFRDNRFVYGTFSAPKSKPVLKLNRILLLNNSDARAFSPQTGAGLQNMENTDQGKNVFDKYDLAGTGIESKALRIIQFNHDYSLCPQTPNSFDNSTPAIKTGKLTLLSVATLGKQGASVLPPVTFDYEFRANEKASISGPLSSSDGKSGSVKTLWFPSLNLRRLSEGDLITVKGPDNMPYTGVVTYETLLLEGTGPIKTMRYEVRFKMADPLPVAFNGQSVSVETTKNPRFNQDAYDKWGYYKCDYDAAAVDQNNNVGRTPTPASARNTDAWSLRRISTALGANIEVKYESDSYSTSVLNNRCSMIANNFSFDKPGQQISFKVENTYGERLSDLLPLNTKCEMTMGIIPAGGAKPAIAGISTADNMAYVSTYRMYNYYPGNYFSKNLPLVDNFIIKSVNDATGMVTISCTDPFVMGNSSIDVGSVSIQLSTNVVAGNVYFYRNNDPGRVMYGGGIRVRELGINSTDRITSTVYDYRSVAQNNLSSGVTSYEPNVIQKHTENFTGLQSSGNEQGDNVQKAVWKGEYRELINRASTKIVSLSRILPAPGVMYKNVAVTTSVANKQANGAAPVRFEAPGATVYTFKTPDENAVNLVQLGDASWSESGWKKATRNFAIQDNTAGIGAVLAIDQLDNNGKYLSRKKYNYVSEVPTADRDAVYAKYGNQGRIVERFVNRKGVDLMDDELIDWGIMTSKTENANFLTSETSTDYKTGQTTTTNYLGYDYYSGEAVKTTAQDAYGNTFMTEVVPAYRKYSQMGMKVGNLNNKHMLTQSTGSYVYKVDANNNKLGLVSASVSTWGNDAKVKGAGNAGLLPIQNQPGITTGNVWRRKASYVWAPAGVSADGITPLNQFTDFNWTNPLANSISWLKTRETTLYNVYSNELEGVDLYGNAAATLMGYDESKVLISGTFARQKDLAFTGAEDELSNGMFSGGIGLGDGVVEKSAVSPALNAHTGYNSLRVDANKAGFNCTINLDAADAKKSFLASVWVKGNGSSAPVAGLYYKIGNGAPVSASVNTLKKAGNWYLISFVVPATTIAGAASISFGCMNNGAATVYFDDFRVQPGESLTSAYVYDKFSGELIYVLNNNNLFTRYAYDAAGRLKATYKETFANGVMMTGSFDYNYGKGF</sequence>
<gene>
    <name evidence="2" type="ORF">DF182_03735</name>
</gene>
<reference evidence="2 3" key="1">
    <citation type="submission" date="2018-05" db="EMBL/GenBank/DDBJ databases">
        <title>Chitinophaga sp. K3CV102501T nov., isolated from isolated from a monsoon evergreen broad-leaved forest soil.</title>
        <authorList>
            <person name="Lv Y."/>
        </authorList>
    </citation>
    <scope>NUCLEOTIDE SEQUENCE [LARGE SCALE GENOMIC DNA]</scope>
    <source>
        <strain evidence="2 3">GDMCC 1.1325</strain>
    </source>
</reference>
<name>A0A365XZC7_9BACT</name>
<evidence type="ECO:0000256" key="1">
    <source>
        <dbReference type="SAM" id="Phobius"/>
    </source>
</evidence>
<comment type="caution">
    <text evidence="2">The sequence shown here is derived from an EMBL/GenBank/DDBJ whole genome shotgun (WGS) entry which is preliminary data.</text>
</comment>
<keyword evidence="3" id="KW-1185">Reference proteome</keyword>
<dbReference type="Gene3D" id="2.60.120.260">
    <property type="entry name" value="Galactose-binding domain-like"/>
    <property type="match status" value="1"/>
</dbReference>
<dbReference type="RefSeq" id="WP_113614329.1">
    <property type="nucleotide sequence ID" value="NZ_QFFJ01000001.1"/>
</dbReference>
<evidence type="ECO:0000313" key="2">
    <source>
        <dbReference type="EMBL" id="RBL91729.1"/>
    </source>
</evidence>
<keyword evidence="1" id="KW-0812">Transmembrane</keyword>
<evidence type="ECO:0000313" key="3">
    <source>
        <dbReference type="Proteomes" id="UP000253410"/>
    </source>
</evidence>
<keyword evidence="1" id="KW-0472">Membrane</keyword>
<feature type="transmembrane region" description="Helical" evidence="1">
    <location>
        <begin position="12"/>
        <end position="33"/>
    </location>
</feature>
<dbReference type="Proteomes" id="UP000253410">
    <property type="component" value="Unassembled WGS sequence"/>
</dbReference>
<dbReference type="OrthoDB" id="9814627at2"/>
<proteinExistence type="predicted"/>
<protein>
    <submittedName>
        <fullName evidence="2">Uncharacterized protein</fullName>
    </submittedName>
</protein>